<dbReference type="PROSITE" id="PS51257">
    <property type="entry name" value="PROKAR_LIPOPROTEIN"/>
    <property type="match status" value="1"/>
</dbReference>
<dbReference type="RefSeq" id="WP_208059532.1">
    <property type="nucleotide sequence ID" value="NZ_JAGDYP010000015.1"/>
</dbReference>
<dbReference type="Proteomes" id="UP000681610">
    <property type="component" value="Unassembled WGS sequence"/>
</dbReference>
<reference evidence="3 4" key="1">
    <citation type="submission" date="2021-03" db="EMBL/GenBank/DDBJ databases">
        <title>Isolation and description of Capnocytophaga bilenii sp. nov., a novel Capnocytophaga species, isolated from a gingivitis subject.</title>
        <authorList>
            <person name="Antezack A."/>
            <person name="Monnet-Corti V."/>
            <person name="La Scola B."/>
        </authorList>
    </citation>
    <scope>NUCLEOTIDE SEQUENCE [LARGE SCALE GENOMIC DNA]</scope>
    <source>
        <strain evidence="3 4">Marseille-Q4570</strain>
    </source>
</reference>
<dbReference type="SMART" id="SM00327">
    <property type="entry name" value="VWA"/>
    <property type="match status" value="1"/>
</dbReference>
<evidence type="ECO:0000313" key="4">
    <source>
        <dbReference type="Proteomes" id="UP000681610"/>
    </source>
</evidence>
<dbReference type="PANTHER" id="PTHR10579">
    <property type="entry name" value="CALCIUM-ACTIVATED CHLORIDE CHANNEL REGULATOR"/>
    <property type="match status" value="1"/>
</dbReference>
<protein>
    <submittedName>
        <fullName evidence="3">VWA domain-containing protein</fullName>
    </submittedName>
</protein>
<dbReference type="InterPro" id="IPR036465">
    <property type="entry name" value="vWFA_dom_sf"/>
</dbReference>
<organism evidence="3 4">
    <name type="scientific">Capnocytophaga bilenii</name>
    <dbReference type="NCBI Taxonomy" id="2819369"/>
    <lineage>
        <taxon>Bacteria</taxon>
        <taxon>Pseudomonadati</taxon>
        <taxon>Bacteroidota</taxon>
        <taxon>Flavobacteriia</taxon>
        <taxon>Flavobacteriales</taxon>
        <taxon>Flavobacteriaceae</taxon>
        <taxon>Capnocytophaga</taxon>
    </lineage>
</organism>
<evidence type="ECO:0000256" key="1">
    <source>
        <dbReference type="SAM" id="SignalP"/>
    </source>
</evidence>
<feature type="chain" id="PRO_5047290278" evidence="1">
    <location>
        <begin position="18"/>
        <end position="567"/>
    </location>
</feature>
<dbReference type="InterPro" id="IPR051266">
    <property type="entry name" value="CLCR"/>
</dbReference>
<dbReference type="PROSITE" id="PS50234">
    <property type="entry name" value="VWFA"/>
    <property type="match status" value="1"/>
</dbReference>
<comment type="caution">
    <text evidence="3">The sequence shown here is derived from an EMBL/GenBank/DDBJ whole genome shotgun (WGS) entry which is preliminary data.</text>
</comment>
<keyword evidence="1" id="KW-0732">Signal</keyword>
<dbReference type="Pfam" id="PF12450">
    <property type="entry name" value="vWF_A"/>
    <property type="match status" value="1"/>
</dbReference>
<dbReference type="EMBL" id="JAGDYP010000015">
    <property type="protein sequence ID" value="MBO1885183.1"/>
    <property type="molecule type" value="Genomic_DNA"/>
</dbReference>
<dbReference type="InterPro" id="IPR021908">
    <property type="entry name" value="YfbK_C"/>
</dbReference>
<sequence length="567" mass="62854">MKKKLPLWIAAALMATACGVPHQQSKNNAELPANSVAKDDVQEEVEITSLPANSVAKDDVQEEVEIIANEAAYMEPASDFNMFKGVTVPSSRQQRNRNNETYQEIKENPFVAVAQQPVTTFSADVDRASYANLRRMIGYGQLPPKDAVRIEEMLNYFDYDYPAPEEGSNSPLRVSPELAPAPWNPDHLLLRIGLQAKKIDLTKAPSSNIVFLIDVSGSMDSANKLPLLQASFKLLLGQLRPDDKVAIVTYANGTNVALPSTRVKDKEKIIKVLDNLYASGGTSGGAGIQLAYEQARKSFIKDGNNRIILATDGDFNIGIDNTKELEKFIEKQRESGIYMSVLGFGMGNYRDDMAETIADKGNGNYAYIDDITEAKKVLVNEFGGTLFAVAKDVKLQLEFNPKYVKEYKLIGYENRMLANEDFTDDKKDAGEIGAGHTVTALYELVPSDGNVTQNLRYQSQELNEKGRGNELGFLKIRYKDPKVKDAKSVEITEPLVFHKKELKDTSADYRFAASVAEFGILLRDNSNKAKATYDQVVALAQGAIGKDEEGYRKEFIRLVKSAKLLKQ</sequence>
<name>A0ABS3Q1R7_9FLAO</name>
<accession>A0ABS3Q1R7</accession>
<evidence type="ECO:0000259" key="2">
    <source>
        <dbReference type="PROSITE" id="PS50234"/>
    </source>
</evidence>
<dbReference type="Gene3D" id="3.40.50.410">
    <property type="entry name" value="von Willebrand factor, type A domain"/>
    <property type="match status" value="1"/>
</dbReference>
<dbReference type="SUPFAM" id="SSF53300">
    <property type="entry name" value="vWA-like"/>
    <property type="match status" value="1"/>
</dbReference>
<gene>
    <name evidence="3" type="ORF">J4N46_12360</name>
</gene>
<dbReference type="Pfam" id="PF00092">
    <property type="entry name" value="VWA"/>
    <property type="match status" value="1"/>
</dbReference>
<evidence type="ECO:0000313" key="3">
    <source>
        <dbReference type="EMBL" id="MBO1885183.1"/>
    </source>
</evidence>
<proteinExistence type="predicted"/>
<dbReference type="CDD" id="cd01465">
    <property type="entry name" value="vWA_subgroup"/>
    <property type="match status" value="1"/>
</dbReference>
<feature type="domain" description="VWFA" evidence="2">
    <location>
        <begin position="208"/>
        <end position="382"/>
    </location>
</feature>
<dbReference type="PANTHER" id="PTHR10579:SF43">
    <property type="entry name" value="ZINC FINGER (C3HC4-TYPE RING FINGER) FAMILY PROTEIN"/>
    <property type="match status" value="1"/>
</dbReference>
<dbReference type="Pfam" id="PF12034">
    <property type="entry name" value="YfbK_C"/>
    <property type="match status" value="1"/>
</dbReference>
<dbReference type="InterPro" id="IPR022156">
    <property type="entry name" value="Uncharacterised_YfbK_N"/>
</dbReference>
<keyword evidence="4" id="KW-1185">Reference proteome</keyword>
<dbReference type="InterPro" id="IPR002035">
    <property type="entry name" value="VWF_A"/>
</dbReference>
<feature type="signal peptide" evidence="1">
    <location>
        <begin position="1"/>
        <end position="17"/>
    </location>
</feature>